<dbReference type="EMBL" id="AAXW01000002">
    <property type="protein sequence ID" value="EAZ93987.1"/>
    <property type="molecule type" value="Genomic_DNA"/>
</dbReference>
<keyword evidence="2" id="KW-1185">Reference proteome</keyword>
<reference evidence="1 2" key="1">
    <citation type="submission" date="2007-03" db="EMBL/GenBank/DDBJ databases">
        <authorList>
            <person name="Stal L."/>
            <person name="Ferriera S."/>
            <person name="Johnson J."/>
            <person name="Kravitz S."/>
            <person name="Beeson K."/>
            <person name="Sutton G."/>
            <person name="Rogers Y.-H."/>
            <person name="Friedman R."/>
            <person name="Frazier M."/>
            <person name="Venter J.C."/>
        </authorList>
    </citation>
    <scope>NUCLEOTIDE SEQUENCE [LARGE SCALE GENOMIC DNA]</scope>
    <source>
        <strain evidence="1 2">CCY0110</strain>
    </source>
</reference>
<proteinExistence type="predicted"/>
<organism evidence="1 2">
    <name type="scientific">Crocosphaera chwakensis CCY0110</name>
    <dbReference type="NCBI Taxonomy" id="391612"/>
    <lineage>
        <taxon>Bacteria</taxon>
        <taxon>Bacillati</taxon>
        <taxon>Cyanobacteriota</taxon>
        <taxon>Cyanophyceae</taxon>
        <taxon>Oscillatoriophycideae</taxon>
        <taxon>Chroococcales</taxon>
        <taxon>Aphanothecaceae</taxon>
        <taxon>Crocosphaera</taxon>
        <taxon>Crocosphaera chwakensis</taxon>
    </lineage>
</organism>
<name>A3IJK5_9CHRO</name>
<accession>A3IJK5</accession>
<gene>
    <name evidence="1" type="ORF">CY0110_19367</name>
</gene>
<dbReference type="AlphaFoldDB" id="A3IJK5"/>
<sequence>MSLHIRSHQSTVGIIVFEEGNHRSCYRNNLYRRNCHIIHLIGAGNKEFLPITSWHCIP</sequence>
<dbReference type="Proteomes" id="UP000003781">
    <property type="component" value="Unassembled WGS sequence"/>
</dbReference>
<evidence type="ECO:0000313" key="1">
    <source>
        <dbReference type="EMBL" id="EAZ93987.1"/>
    </source>
</evidence>
<protein>
    <submittedName>
        <fullName evidence="1">Uncharacterized protein</fullName>
    </submittedName>
</protein>
<evidence type="ECO:0000313" key="2">
    <source>
        <dbReference type="Proteomes" id="UP000003781"/>
    </source>
</evidence>
<comment type="caution">
    <text evidence="1">The sequence shown here is derived from an EMBL/GenBank/DDBJ whole genome shotgun (WGS) entry which is preliminary data.</text>
</comment>